<feature type="signal peptide" evidence="5">
    <location>
        <begin position="1"/>
        <end position="31"/>
    </location>
</feature>
<dbReference type="SUPFAM" id="SSF53807">
    <property type="entry name" value="Helical backbone' metal receptor"/>
    <property type="match status" value="1"/>
</dbReference>
<keyword evidence="9" id="KW-1185">Reference proteome</keyword>
<dbReference type="EMBL" id="JAKMUZ010000022">
    <property type="protein sequence ID" value="MCZ9296943.1"/>
    <property type="molecule type" value="Genomic_DNA"/>
</dbReference>
<evidence type="ECO:0000256" key="5">
    <source>
        <dbReference type="SAM" id="SignalP"/>
    </source>
</evidence>
<name>A0A9X3RQ38_9CORY</name>
<gene>
    <name evidence="6" type="ORF">L8V22_10345</name>
    <name evidence="7" type="ORF">WMQ01_06795</name>
</gene>
<reference evidence="7 9" key="2">
    <citation type="submission" date="2024-01" db="EMBL/GenBank/DDBJ databases">
        <title>Description of two novel Corynebacterium species isolated from human nasal passages and skin.</title>
        <authorList>
            <person name="Popowitch E."/>
            <person name="Tran T.H."/>
            <person name="Escapa I.F."/>
            <person name="Bhatt E."/>
            <person name="Sozat A.K."/>
            <person name="Roberts A.Q."/>
            <person name="Segre J.A."/>
            <person name="Kong H."/>
            <person name="Conlan S."/>
            <person name="Lemon K.P."/>
            <person name="Kelly M.S."/>
        </authorList>
    </citation>
    <scope>NUCLEOTIDE SEQUENCE [LARGE SCALE GENOMIC DNA]</scope>
    <source>
        <strain evidence="7 9">KPL2619</strain>
    </source>
</reference>
<dbReference type="InterPro" id="IPR006127">
    <property type="entry name" value="ZnuA-like"/>
</dbReference>
<dbReference type="InterPro" id="IPR022434">
    <property type="entry name" value="ABC_LPXTG_lipo_actinobac"/>
</dbReference>
<dbReference type="GO" id="GO:0046872">
    <property type="term" value="F:metal ion binding"/>
    <property type="evidence" value="ECO:0007669"/>
    <property type="project" value="UniProtKB-KW"/>
</dbReference>
<proteinExistence type="inferred from homology"/>
<evidence type="ECO:0000313" key="8">
    <source>
        <dbReference type="Proteomes" id="UP001146439"/>
    </source>
</evidence>
<dbReference type="InterPro" id="IPR006128">
    <property type="entry name" value="Lipoprotein_PsaA-like"/>
</dbReference>
<dbReference type="PRINTS" id="PR00690">
    <property type="entry name" value="ADHESNFAMILY"/>
</dbReference>
<dbReference type="GO" id="GO:0030313">
    <property type="term" value="C:cell envelope"/>
    <property type="evidence" value="ECO:0007669"/>
    <property type="project" value="UniProtKB-SubCell"/>
</dbReference>
<evidence type="ECO:0000256" key="1">
    <source>
        <dbReference type="ARBA" id="ARBA00011028"/>
    </source>
</evidence>
<evidence type="ECO:0000313" key="6">
    <source>
        <dbReference type="EMBL" id="MCZ9296943.1"/>
    </source>
</evidence>
<sequence length="505" mass="54312">MARALSHRRRLPTIGALLGSCLLATGCAPSAALDAGDGEKFTVVATTPILADLARNIAGEDARVQSLIPSGKDPHTFEPTLRTVRDVANADLALSNGYLLEPQSLIDTLHESTDAPVVEVADAASTRGATLVPLVEDVSLEAIWLGLRISGAQQRSSGVDFRMVSADGPGNVAAYVVSTFGTPEVLFNSANGIDEKEDSVTLPANAHTHVSWGFSQPGIYHLGFQAEGTDVQHLTVAVGVNPPKGMQVIDSGHLDIAGDLAKRSIDLHDQDKRFDPATTVVSIPSSVLQPIPLDPAYRFLGRPGADTYLLPQAVLGKHIHGEVDPHLWHNVYNAIAYVDVIAEEMAQADPSHGASYRQRAEAYTQRLRNTDTYVDRAISSIPKENRHLVTTHHGYAYLEQGYDMSVAGFVTPNPAIEPSPREVISLRRTLENLHLPAVFVEPVQQASAETLKQAAAEQGVELCPIYGDTFDDTVSSYIELMKFNADSLQRCLTPTPTPTDGDKNA</sequence>
<dbReference type="RefSeq" id="WP_238800969.1">
    <property type="nucleotide sequence ID" value="NZ_JAKMUZ010000022.1"/>
</dbReference>
<comment type="caution">
    <text evidence="6">The sequence shown here is derived from an EMBL/GenBank/DDBJ whole genome shotgun (WGS) entry which is preliminary data.</text>
</comment>
<dbReference type="NCBIfam" id="NF038134">
    <property type="entry name" value="choice_anch_M"/>
    <property type="match status" value="1"/>
</dbReference>
<keyword evidence="2 4" id="KW-0813">Transport</keyword>
<dbReference type="NCBIfam" id="TIGR03769">
    <property type="entry name" value="P_ac_wall_RPT"/>
    <property type="match status" value="1"/>
</dbReference>
<dbReference type="NCBIfam" id="TIGR03772">
    <property type="entry name" value="anch_rpt_subst"/>
    <property type="match status" value="1"/>
</dbReference>
<dbReference type="Pfam" id="PF01297">
    <property type="entry name" value="ZnuA"/>
    <property type="match status" value="2"/>
</dbReference>
<dbReference type="Gene3D" id="3.40.50.1980">
    <property type="entry name" value="Nitrogenase molybdenum iron protein domain"/>
    <property type="match status" value="2"/>
</dbReference>
<evidence type="ECO:0000256" key="3">
    <source>
        <dbReference type="ARBA" id="ARBA00022729"/>
    </source>
</evidence>
<dbReference type="EMBL" id="JBBMGJ010000011">
    <property type="protein sequence ID" value="MEK0145781.1"/>
    <property type="molecule type" value="Genomic_DNA"/>
</dbReference>
<evidence type="ECO:0000256" key="2">
    <source>
        <dbReference type="ARBA" id="ARBA00022448"/>
    </source>
</evidence>
<evidence type="ECO:0000256" key="4">
    <source>
        <dbReference type="RuleBase" id="RU003512"/>
    </source>
</evidence>
<dbReference type="PROSITE" id="PS51257">
    <property type="entry name" value="PROKAR_LIPOPROTEIN"/>
    <property type="match status" value="1"/>
</dbReference>
<dbReference type="Proteomes" id="UP001146439">
    <property type="component" value="Unassembled WGS sequence"/>
</dbReference>
<dbReference type="AlphaFoldDB" id="A0A9X3RQ38"/>
<dbReference type="InterPro" id="IPR022435">
    <property type="entry name" value="Surface-anchored_actinobac"/>
</dbReference>
<evidence type="ECO:0000313" key="9">
    <source>
        <dbReference type="Proteomes" id="UP001371299"/>
    </source>
</evidence>
<organism evidence="6 8">
    <name type="scientific">Corynebacterium yonathiae</name>
    <dbReference type="NCBI Taxonomy" id="2913504"/>
    <lineage>
        <taxon>Bacteria</taxon>
        <taxon>Bacillati</taxon>
        <taxon>Actinomycetota</taxon>
        <taxon>Actinomycetes</taxon>
        <taxon>Mycobacteriales</taxon>
        <taxon>Corynebacteriaceae</taxon>
        <taxon>Corynebacterium</taxon>
    </lineage>
</organism>
<comment type="similarity">
    <text evidence="1 4">Belongs to the bacterial solute-binding protein 9 family.</text>
</comment>
<dbReference type="GO" id="GO:0007155">
    <property type="term" value="P:cell adhesion"/>
    <property type="evidence" value="ECO:0007669"/>
    <property type="project" value="InterPro"/>
</dbReference>
<dbReference type="InterPro" id="IPR006129">
    <property type="entry name" value="AdhesinB"/>
</dbReference>
<evidence type="ECO:0000313" key="7">
    <source>
        <dbReference type="EMBL" id="MEK0145781.1"/>
    </source>
</evidence>
<dbReference type="InterPro" id="IPR050492">
    <property type="entry name" value="Bact_metal-bind_prot9"/>
</dbReference>
<keyword evidence="3 5" id="KW-0732">Signal</keyword>
<dbReference type="PRINTS" id="PR00691">
    <property type="entry name" value="ADHESINB"/>
</dbReference>
<dbReference type="PANTHER" id="PTHR42953:SF3">
    <property type="entry name" value="HIGH-AFFINITY ZINC UPTAKE SYSTEM PROTEIN ZNUA"/>
    <property type="match status" value="1"/>
</dbReference>
<dbReference type="GO" id="GO:0030001">
    <property type="term" value="P:metal ion transport"/>
    <property type="evidence" value="ECO:0007669"/>
    <property type="project" value="InterPro"/>
</dbReference>
<dbReference type="Proteomes" id="UP001371299">
    <property type="component" value="Unassembled WGS sequence"/>
</dbReference>
<dbReference type="PANTHER" id="PTHR42953">
    <property type="entry name" value="HIGH-AFFINITY ZINC UPTAKE SYSTEM PROTEIN ZNUA-RELATED"/>
    <property type="match status" value="1"/>
</dbReference>
<reference evidence="6" key="1">
    <citation type="submission" date="2022-02" db="EMBL/GenBank/DDBJ databases">
        <title>Corynebacterium sp. from urogenital microbiome.</title>
        <authorList>
            <person name="Cappelli E.A."/>
            <person name="Ribeiro T.G."/>
            <person name="Peixe L."/>
        </authorList>
    </citation>
    <scope>NUCLEOTIDE SEQUENCE</scope>
    <source>
        <strain evidence="6">C21Ua_68</strain>
    </source>
</reference>
<protein>
    <submittedName>
        <fullName evidence="6">Anchored repeat ABC transporter, substrate-binding protein</fullName>
    </submittedName>
</protein>
<feature type="chain" id="PRO_5040925557" evidence="5">
    <location>
        <begin position="32"/>
        <end position="505"/>
    </location>
</feature>
<accession>A0A9X3RQ38</accession>